<evidence type="ECO:0000256" key="3">
    <source>
        <dbReference type="ARBA" id="ARBA00020071"/>
    </source>
</evidence>
<evidence type="ECO:0000256" key="6">
    <source>
        <dbReference type="ARBA" id="ARBA00032976"/>
    </source>
</evidence>
<dbReference type="PROSITE" id="PS51677">
    <property type="entry name" value="NODB"/>
    <property type="match status" value="1"/>
</dbReference>
<organism evidence="9 12">
    <name type="scientific">Aliirhizobium cellulosilyticum</name>
    <dbReference type="NCBI Taxonomy" id="393664"/>
    <lineage>
        <taxon>Bacteria</taxon>
        <taxon>Pseudomonadati</taxon>
        <taxon>Pseudomonadota</taxon>
        <taxon>Alphaproteobacteria</taxon>
        <taxon>Hyphomicrobiales</taxon>
        <taxon>Rhizobiaceae</taxon>
        <taxon>Aliirhizobium</taxon>
    </lineage>
</organism>
<feature type="chain" id="PRO_5036214436" description="Chitooligosaccharide deacetylase" evidence="7">
    <location>
        <begin position="21"/>
        <end position="290"/>
    </location>
</feature>
<dbReference type="AlphaFoldDB" id="A0A7W6WRI1"/>
<gene>
    <name evidence="10" type="ORF">GGE31_004034</name>
    <name evidence="9" type="ORF">GGE33_004227</name>
    <name evidence="11" type="ORF">GGE35_003976</name>
</gene>
<evidence type="ECO:0000256" key="4">
    <source>
        <dbReference type="ARBA" id="ARBA00022723"/>
    </source>
</evidence>
<keyword evidence="4" id="KW-0479">Metal-binding</keyword>
<dbReference type="InterPro" id="IPR002509">
    <property type="entry name" value="NODB_dom"/>
</dbReference>
<dbReference type="EMBL" id="JACIGY010000006">
    <property type="protein sequence ID" value="MBB4413506.1"/>
    <property type="molecule type" value="Genomic_DNA"/>
</dbReference>
<evidence type="ECO:0000256" key="1">
    <source>
        <dbReference type="ARBA" id="ARBA00003236"/>
    </source>
</evidence>
<accession>A0A7W6WRI1</accession>
<evidence type="ECO:0000313" key="13">
    <source>
        <dbReference type="Proteomes" id="UP000524535"/>
    </source>
</evidence>
<evidence type="ECO:0000313" key="12">
    <source>
        <dbReference type="Proteomes" id="UP000520770"/>
    </source>
</evidence>
<protein>
    <recommendedName>
        <fullName evidence="3">Chitooligosaccharide deacetylase</fullName>
    </recommendedName>
    <alternativeName>
        <fullName evidence="6">Nodulation protein B</fullName>
    </alternativeName>
</protein>
<sequence>MPVRAACAAAVVISLLSSCAGKPPSEGGSLSSAFAAGEAAGSLKPKDDAKSPVALTPAAWGRLNKMGGLAGRELTVSSISEIKLRDKEVVLTFDDGPMPKKTERILATLDQFGVKASFMMVGQMAKAHPDLAREVVAEGHTIGSHTYRHPDLAHLSFDEAVAEVERGRKAVEAATGVEADFFRFPYLADSKKLRQWMGSHKMVVMDVQVDSKDYFKDTPAAVATRTMEALRSHRKGIILMHDIHPRTAAMLPALLTQLKAEGYKVVQLKYGKPSSDMLVASITKPLFATN</sequence>
<dbReference type="PROSITE" id="PS51257">
    <property type="entry name" value="PROKAR_LIPOPROTEIN"/>
    <property type="match status" value="1"/>
</dbReference>
<dbReference type="EMBL" id="JACIHM010000006">
    <property type="protein sequence ID" value="MBB4448139.1"/>
    <property type="molecule type" value="Genomic_DNA"/>
</dbReference>
<feature type="domain" description="NodB homology" evidence="8">
    <location>
        <begin position="87"/>
        <end position="266"/>
    </location>
</feature>
<name>A0A7W6WRI1_9HYPH</name>
<dbReference type="Pfam" id="PF01522">
    <property type="entry name" value="Polysacc_deac_1"/>
    <property type="match status" value="1"/>
</dbReference>
<evidence type="ECO:0000313" key="11">
    <source>
        <dbReference type="EMBL" id="MBB4448139.1"/>
    </source>
</evidence>
<comment type="similarity">
    <text evidence="2">Belongs to the polysaccharide deacetylase family.</text>
</comment>
<dbReference type="SUPFAM" id="SSF88713">
    <property type="entry name" value="Glycoside hydrolase/deacetylase"/>
    <property type="match status" value="1"/>
</dbReference>
<dbReference type="Proteomes" id="UP000524535">
    <property type="component" value="Unassembled WGS sequence"/>
</dbReference>
<reference evidence="12 13" key="1">
    <citation type="submission" date="2020-08" db="EMBL/GenBank/DDBJ databases">
        <title>Genomic Encyclopedia of Type Strains, Phase IV (KMG-V): Genome sequencing to study the core and pangenomes of soil and plant-associated prokaryotes.</title>
        <authorList>
            <person name="Whitman W."/>
        </authorList>
    </citation>
    <scope>NUCLEOTIDE SEQUENCE [LARGE SCALE GENOMIC DNA]</scope>
    <source>
        <strain evidence="10 13">SEMIA 444</strain>
        <strain evidence="9 12">SEMIA 448</strain>
        <strain evidence="11 14">SEMIA 452</strain>
    </source>
</reference>
<dbReference type="PANTHER" id="PTHR10587">
    <property type="entry name" value="GLYCOSYL TRANSFERASE-RELATED"/>
    <property type="match status" value="1"/>
</dbReference>
<evidence type="ECO:0000313" key="14">
    <source>
        <dbReference type="Proteomes" id="UP000576087"/>
    </source>
</evidence>
<dbReference type="Gene3D" id="3.20.20.370">
    <property type="entry name" value="Glycoside hydrolase/deacetylase"/>
    <property type="match status" value="1"/>
</dbReference>
<dbReference type="InterPro" id="IPR011330">
    <property type="entry name" value="Glyco_hydro/deAcase_b/a-brl"/>
</dbReference>
<dbReference type="GO" id="GO:0016810">
    <property type="term" value="F:hydrolase activity, acting on carbon-nitrogen (but not peptide) bonds"/>
    <property type="evidence" value="ECO:0007669"/>
    <property type="project" value="InterPro"/>
</dbReference>
<keyword evidence="5" id="KW-0378">Hydrolase</keyword>
<keyword evidence="7" id="KW-0732">Signal</keyword>
<dbReference type="CDD" id="cd10917">
    <property type="entry name" value="CE4_NodB_like_6s_7s"/>
    <property type="match status" value="1"/>
</dbReference>
<feature type="signal peptide" evidence="7">
    <location>
        <begin position="1"/>
        <end position="20"/>
    </location>
</feature>
<dbReference type="EMBL" id="JACIGW010000005">
    <property type="protein sequence ID" value="MBB4350462.1"/>
    <property type="molecule type" value="Genomic_DNA"/>
</dbReference>
<comment type="caution">
    <text evidence="9">The sequence shown here is derived from an EMBL/GenBank/DDBJ whole genome shotgun (WGS) entry which is preliminary data.</text>
</comment>
<dbReference type="InterPro" id="IPR050248">
    <property type="entry name" value="Polysacc_deacetylase_ArnD"/>
</dbReference>
<evidence type="ECO:0000313" key="10">
    <source>
        <dbReference type="EMBL" id="MBB4413506.1"/>
    </source>
</evidence>
<dbReference type="PANTHER" id="PTHR10587:SF133">
    <property type="entry name" value="CHITIN DEACETYLASE 1-RELATED"/>
    <property type="match status" value="1"/>
</dbReference>
<dbReference type="RefSeq" id="WP_183827290.1">
    <property type="nucleotide sequence ID" value="NZ_JACIGW010000005.1"/>
</dbReference>
<dbReference type="Proteomes" id="UP000576087">
    <property type="component" value="Unassembled WGS sequence"/>
</dbReference>
<keyword evidence="13" id="KW-1185">Reference proteome</keyword>
<comment type="function">
    <text evidence="1">Is involved in generating a small heat-stable compound (Nod), an acylated oligomer of N-acetylglucosamine, that stimulates mitosis in various plant protoplasts.</text>
</comment>
<evidence type="ECO:0000256" key="5">
    <source>
        <dbReference type="ARBA" id="ARBA00022801"/>
    </source>
</evidence>
<proteinExistence type="inferred from homology"/>
<dbReference type="GO" id="GO:0046872">
    <property type="term" value="F:metal ion binding"/>
    <property type="evidence" value="ECO:0007669"/>
    <property type="project" value="UniProtKB-KW"/>
</dbReference>
<evidence type="ECO:0000259" key="8">
    <source>
        <dbReference type="PROSITE" id="PS51677"/>
    </source>
</evidence>
<evidence type="ECO:0000256" key="2">
    <source>
        <dbReference type="ARBA" id="ARBA00010973"/>
    </source>
</evidence>
<evidence type="ECO:0000256" key="7">
    <source>
        <dbReference type="SAM" id="SignalP"/>
    </source>
</evidence>
<dbReference type="Proteomes" id="UP000520770">
    <property type="component" value="Unassembled WGS sequence"/>
</dbReference>
<dbReference type="GO" id="GO:0005975">
    <property type="term" value="P:carbohydrate metabolic process"/>
    <property type="evidence" value="ECO:0007669"/>
    <property type="project" value="InterPro"/>
</dbReference>
<dbReference type="GO" id="GO:0016020">
    <property type="term" value="C:membrane"/>
    <property type="evidence" value="ECO:0007669"/>
    <property type="project" value="TreeGrafter"/>
</dbReference>
<evidence type="ECO:0000313" key="9">
    <source>
        <dbReference type="EMBL" id="MBB4350462.1"/>
    </source>
</evidence>